<dbReference type="SUPFAM" id="SSF49785">
    <property type="entry name" value="Galactose-binding domain-like"/>
    <property type="match status" value="1"/>
</dbReference>
<evidence type="ECO:0000256" key="4">
    <source>
        <dbReference type="PROSITE-ProRule" id="PRU00302"/>
    </source>
</evidence>
<feature type="domain" description="F5/8 type C" evidence="5">
    <location>
        <begin position="233"/>
        <end position="382"/>
    </location>
</feature>
<name>A0ABN8NQ55_9CNID</name>
<keyword evidence="1" id="KW-0732">Signal</keyword>
<accession>A0ABN8NQ55</accession>
<dbReference type="EMBL" id="CALNXK010000027">
    <property type="protein sequence ID" value="CAH3114350.1"/>
    <property type="molecule type" value="Genomic_DNA"/>
</dbReference>
<dbReference type="InterPro" id="IPR000436">
    <property type="entry name" value="Sushi_SCR_CCP_dom"/>
</dbReference>
<protein>
    <recommendedName>
        <fullName evidence="9">F5/8 type C domain-containing protein</fullName>
    </recommendedName>
</protein>
<evidence type="ECO:0000259" key="6">
    <source>
        <dbReference type="PROSITE" id="PS50923"/>
    </source>
</evidence>
<evidence type="ECO:0000259" key="5">
    <source>
        <dbReference type="PROSITE" id="PS50022"/>
    </source>
</evidence>
<proteinExistence type="predicted"/>
<keyword evidence="2" id="KW-0677">Repeat</keyword>
<feature type="non-terminal residue" evidence="7">
    <location>
        <position position="448"/>
    </location>
</feature>
<dbReference type="InterPro" id="IPR000421">
    <property type="entry name" value="FA58C"/>
</dbReference>
<dbReference type="PROSITE" id="PS50022">
    <property type="entry name" value="FA58C_3"/>
    <property type="match status" value="1"/>
</dbReference>
<feature type="non-terminal residue" evidence="7">
    <location>
        <position position="1"/>
    </location>
</feature>
<dbReference type="Proteomes" id="UP001159405">
    <property type="component" value="Unassembled WGS sequence"/>
</dbReference>
<dbReference type="InterPro" id="IPR051277">
    <property type="entry name" value="SEZ6_CSMD_C4BPB_Regulators"/>
</dbReference>
<dbReference type="Pfam" id="PF00084">
    <property type="entry name" value="Sushi"/>
    <property type="match status" value="4"/>
</dbReference>
<dbReference type="SMART" id="SM00032">
    <property type="entry name" value="CCP"/>
    <property type="match status" value="4"/>
</dbReference>
<dbReference type="SMART" id="SM00231">
    <property type="entry name" value="FA58C"/>
    <property type="match status" value="1"/>
</dbReference>
<dbReference type="SUPFAM" id="SSF57535">
    <property type="entry name" value="Complement control module/SCR domain"/>
    <property type="match status" value="4"/>
</dbReference>
<dbReference type="Gene3D" id="2.10.70.10">
    <property type="entry name" value="Complement Module, domain 1"/>
    <property type="match status" value="4"/>
</dbReference>
<comment type="caution">
    <text evidence="7">The sequence shown here is derived from an EMBL/GenBank/DDBJ whole genome shotgun (WGS) entry which is preliminary data.</text>
</comment>
<evidence type="ECO:0000256" key="2">
    <source>
        <dbReference type="ARBA" id="ARBA00022737"/>
    </source>
</evidence>
<evidence type="ECO:0000313" key="8">
    <source>
        <dbReference type="Proteomes" id="UP001159405"/>
    </source>
</evidence>
<comment type="caution">
    <text evidence="4">Lacks conserved residue(s) required for the propagation of feature annotation.</text>
</comment>
<feature type="domain" description="Sushi" evidence="6">
    <location>
        <begin position="58"/>
        <end position="114"/>
    </location>
</feature>
<dbReference type="PANTHER" id="PTHR45656">
    <property type="entry name" value="PROTEIN CBR-CLEC-78"/>
    <property type="match status" value="1"/>
</dbReference>
<gene>
    <name evidence="7" type="ORF">PLOB_00022861</name>
</gene>
<evidence type="ECO:0008006" key="9">
    <source>
        <dbReference type="Google" id="ProtNLM"/>
    </source>
</evidence>
<evidence type="ECO:0000256" key="1">
    <source>
        <dbReference type="ARBA" id="ARBA00022729"/>
    </source>
</evidence>
<feature type="domain" description="Sushi" evidence="6">
    <location>
        <begin position="116"/>
        <end position="172"/>
    </location>
</feature>
<evidence type="ECO:0000313" key="7">
    <source>
        <dbReference type="EMBL" id="CAH3114350.1"/>
    </source>
</evidence>
<dbReference type="InterPro" id="IPR008979">
    <property type="entry name" value="Galactose-bd-like_sf"/>
</dbReference>
<dbReference type="PROSITE" id="PS50923">
    <property type="entry name" value="SUSHI"/>
    <property type="match status" value="4"/>
</dbReference>
<dbReference type="InterPro" id="IPR035976">
    <property type="entry name" value="Sushi/SCR/CCP_sf"/>
</dbReference>
<dbReference type="Pfam" id="PF00754">
    <property type="entry name" value="F5_F8_type_C"/>
    <property type="match status" value="1"/>
</dbReference>
<feature type="disulfide bond" evidence="4">
    <location>
        <begin position="202"/>
        <end position="229"/>
    </location>
</feature>
<reference evidence="7 8" key="1">
    <citation type="submission" date="2022-05" db="EMBL/GenBank/DDBJ databases">
        <authorList>
            <consortium name="Genoscope - CEA"/>
            <person name="William W."/>
        </authorList>
    </citation>
    <scope>NUCLEOTIDE SEQUENCE [LARGE SCALE GENOMIC DNA]</scope>
</reference>
<feature type="domain" description="Sushi" evidence="6">
    <location>
        <begin position="173"/>
        <end position="231"/>
    </location>
</feature>
<sequence length="448" mass="49785">ANCHSPGVLNHGLKISNNYTHGKTVRYSCNLGYTLEGEAELTCVNGRWNTAIPKCKAVECGDPGKPTNGKQIVNKGYVYGGSVKFVCDKNYTLVGTDVIYCQANRSWSSSVPRCVATCRSPGDITHGLKIGNNYTHGKTVRYSCNLGYTLEGKAELTCEEGIWNSDTPKCKAVECGDPGKPINGKQIVKNGYVYGGSVKFVCDKNYTLVGTDVMHCQANRSWSSPVPNCLVFSGCPPVGIMDTNKIPDNRMTASSSYRMSELPHYGRLNETRQNGAWCPKSRNNSEYLQVDMGTVYYVCAVETQGRAADYEWVTAYILRFSLDGIIWNSYYENNVEKVFSGNRDRTSIVKNVLKNYVKARFVRFYINSYPAPPSTKGKIVSKYCNITKNLGRGPINNPPPPPLVPPRLNFLSVILLNGKFACLRTRRNTIKMCYFNFSAQCCDSTSDY</sequence>
<feature type="domain" description="Sushi" evidence="6">
    <location>
        <begin position="1"/>
        <end position="57"/>
    </location>
</feature>
<dbReference type="Gene3D" id="2.60.120.260">
    <property type="entry name" value="Galactose-binding domain-like"/>
    <property type="match status" value="1"/>
</dbReference>
<dbReference type="CDD" id="cd00057">
    <property type="entry name" value="FA58C"/>
    <property type="match status" value="1"/>
</dbReference>
<organism evidence="7 8">
    <name type="scientific">Porites lobata</name>
    <dbReference type="NCBI Taxonomy" id="104759"/>
    <lineage>
        <taxon>Eukaryota</taxon>
        <taxon>Metazoa</taxon>
        <taxon>Cnidaria</taxon>
        <taxon>Anthozoa</taxon>
        <taxon>Hexacorallia</taxon>
        <taxon>Scleractinia</taxon>
        <taxon>Fungiina</taxon>
        <taxon>Poritidae</taxon>
        <taxon>Porites</taxon>
    </lineage>
</organism>
<dbReference type="PANTHER" id="PTHR45656:SF4">
    <property type="entry name" value="PROTEIN CBR-CLEC-78"/>
    <property type="match status" value="1"/>
</dbReference>
<keyword evidence="8" id="KW-1185">Reference proteome</keyword>
<dbReference type="PROSITE" id="PS01285">
    <property type="entry name" value="FA58C_1"/>
    <property type="match status" value="1"/>
</dbReference>
<keyword evidence="3 4" id="KW-1015">Disulfide bond</keyword>
<keyword evidence="4" id="KW-0768">Sushi</keyword>
<dbReference type="CDD" id="cd00033">
    <property type="entry name" value="CCP"/>
    <property type="match status" value="4"/>
</dbReference>
<evidence type="ECO:0000256" key="3">
    <source>
        <dbReference type="ARBA" id="ARBA00023157"/>
    </source>
</evidence>
<feature type="disulfide bond" evidence="4">
    <location>
        <begin position="87"/>
        <end position="114"/>
    </location>
</feature>